<dbReference type="InterPro" id="IPR009100">
    <property type="entry name" value="AcylCoA_DH/oxidase_NM_dom_sf"/>
</dbReference>
<feature type="non-terminal residue" evidence="1">
    <location>
        <position position="159"/>
    </location>
</feature>
<gene>
    <name evidence="1" type="ORF">BST46_29655</name>
</gene>
<accession>A0ABX3TCJ6</accession>
<dbReference type="Proteomes" id="UP000192847">
    <property type="component" value="Unassembled WGS sequence"/>
</dbReference>
<dbReference type="InterPro" id="IPR046373">
    <property type="entry name" value="Acyl-CoA_Oxase/DH_mid-dom_sf"/>
</dbReference>
<protein>
    <submittedName>
        <fullName evidence="1">Acyl-CoA dehydrogenase</fullName>
    </submittedName>
</protein>
<evidence type="ECO:0000313" key="1">
    <source>
        <dbReference type="EMBL" id="ORB76517.1"/>
    </source>
</evidence>
<reference evidence="1 2" key="1">
    <citation type="submission" date="2017-02" db="EMBL/GenBank/DDBJ databases">
        <title>The new phylogeny of genus Mycobacterium.</title>
        <authorList>
            <person name="Tortoli E."/>
            <person name="Trovato A."/>
            <person name="Cirillo D.M."/>
        </authorList>
    </citation>
    <scope>NUCLEOTIDE SEQUENCE [LARGE SCALE GENOMIC DNA]</scope>
    <source>
        <strain evidence="1 2">CCUG 56329</strain>
    </source>
</reference>
<comment type="caution">
    <text evidence="1">The sequence shown here is derived from an EMBL/GenBank/DDBJ whole genome shotgun (WGS) entry which is preliminary data.</text>
</comment>
<feature type="non-terminal residue" evidence="1">
    <location>
        <position position="1"/>
    </location>
</feature>
<sequence length="159" mass="16772">DIICTTATVTVSDGNLPDTFDGRGAAENLFIGEFKLDENLQGDGIRIDKTWDALGMHATGTQTIVFDGYFVPEDGFVSPWRAGAFGVLEWASLMFASIYYGMQQRILEESVKTLSKKHLGATFGAIVAADTEVKKVGQVAVGVGLGGVGGDDVGGFTEG</sequence>
<organism evidence="1 2">
    <name type="scientific">Mycobacterium timonense</name>
    <dbReference type="NCBI Taxonomy" id="701043"/>
    <lineage>
        <taxon>Bacteria</taxon>
        <taxon>Bacillati</taxon>
        <taxon>Actinomycetota</taxon>
        <taxon>Actinomycetes</taxon>
        <taxon>Mycobacteriales</taxon>
        <taxon>Mycobacteriaceae</taxon>
        <taxon>Mycobacterium</taxon>
        <taxon>Mycobacterium avium complex (MAC)</taxon>
    </lineage>
</organism>
<name>A0ABX3TCJ6_9MYCO</name>
<dbReference type="EMBL" id="MVIL01000727">
    <property type="protein sequence ID" value="ORB76517.1"/>
    <property type="molecule type" value="Genomic_DNA"/>
</dbReference>
<dbReference type="Gene3D" id="2.40.110.10">
    <property type="entry name" value="Butyryl-CoA Dehydrogenase, subunit A, domain 2"/>
    <property type="match status" value="1"/>
</dbReference>
<proteinExistence type="predicted"/>
<dbReference type="SUPFAM" id="SSF56645">
    <property type="entry name" value="Acyl-CoA dehydrogenase NM domain-like"/>
    <property type="match status" value="1"/>
</dbReference>
<keyword evidence="2" id="KW-1185">Reference proteome</keyword>
<evidence type="ECO:0000313" key="2">
    <source>
        <dbReference type="Proteomes" id="UP000192847"/>
    </source>
</evidence>